<dbReference type="GO" id="GO:0004467">
    <property type="term" value="F:long-chain fatty acid-CoA ligase activity"/>
    <property type="evidence" value="ECO:0007669"/>
    <property type="project" value="UniProtKB-EC"/>
</dbReference>
<keyword evidence="2 4" id="KW-0436">Ligase</keyword>
<dbReference type="EMBL" id="FUHU01000026">
    <property type="protein sequence ID" value="SJM56751.1"/>
    <property type="molecule type" value="Genomic_DNA"/>
</dbReference>
<dbReference type="Proteomes" id="UP000195787">
    <property type="component" value="Unassembled WGS sequence"/>
</dbReference>
<organism evidence="4 5">
    <name type="scientific">Agrococcus casei LMG 22410</name>
    <dbReference type="NCBI Taxonomy" id="1255656"/>
    <lineage>
        <taxon>Bacteria</taxon>
        <taxon>Bacillati</taxon>
        <taxon>Actinomycetota</taxon>
        <taxon>Actinomycetes</taxon>
        <taxon>Micrococcales</taxon>
        <taxon>Microbacteriaceae</taxon>
        <taxon>Agrococcus</taxon>
    </lineage>
</organism>
<dbReference type="Gene3D" id="3.40.50.12780">
    <property type="entry name" value="N-terminal domain of ligase-like"/>
    <property type="match status" value="1"/>
</dbReference>
<reference evidence="4 5" key="1">
    <citation type="submission" date="2017-02" db="EMBL/GenBank/DDBJ databases">
        <authorList>
            <person name="Peterson S.W."/>
        </authorList>
    </citation>
    <scope>NUCLEOTIDE SEQUENCE [LARGE SCALE GENOMIC DNA]</scope>
    <source>
        <strain evidence="4 5">LMG 22410</strain>
    </source>
</reference>
<evidence type="ECO:0000313" key="5">
    <source>
        <dbReference type="Proteomes" id="UP000195787"/>
    </source>
</evidence>
<gene>
    <name evidence="4" type="ORF">CZ674_05140</name>
</gene>
<dbReference type="GO" id="GO:0031956">
    <property type="term" value="F:medium-chain fatty acid-CoA ligase activity"/>
    <property type="evidence" value="ECO:0007669"/>
    <property type="project" value="TreeGrafter"/>
</dbReference>
<evidence type="ECO:0000313" key="4">
    <source>
        <dbReference type="EMBL" id="SJM56751.1"/>
    </source>
</evidence>
<dbReference type="Pfam" id="PF00501">
    <property type="entry name" value="AMP-binding"/>
    <property type="match status" value="1"/>
</dbReference>
<dbReference type="AlphaFoldDB" id="A0A1R4FLP4"/>
<feature type="domain" description="AMP-dependent synthetase/ligase" evidence="3">
    <location>
        <begin position="8"/>
        <end position="336"/>
    </location>
</feature>
<dbReference type="InterPro" id="IPR000873">
    <property type="entry name" value="AMP-dep_synth/lig_dom"/>
</dbReference>
<protein>
    <submittedName>
        <fullName evidence="4">Long-chain-fatty-acid--CoA ligase</fullName>
        <ecNumber evidence="4">6.2.1.3</ecNumber>
    </submittedName>
</protein>
<accession>A0A1R4FLP4</accession>
<dbReference type="PANTHER" id="PTHR43201:SF5">
    <property type="entry name" value="MEDIUM-CHAIN ACYL-COA LIGASE ACSF2, MITOCHONDRIAL"/>
    <property type="match status" value="1"/>
</dbReference>
<dbReference type="SUPFAM" id="SSF56801">
    <property type="entry name" value="Acetyl-CoA synthetase-like"/>
    <property type="match status" value="1"/>
</dbReference>
<keyword evidence="5" id="KW-1185">Reference proteome</keyword>
<evidence type="ECO:0000256" key="2">
    <source>
        <dbReference type="ARBA" id="ARBA00022598"/>
    </source>
</evidence>
<proteinExistence type="inferred from homology"/>
<name>A0A1R4FLP4_9MICO</name>
<dbReference type="EC" id="6.2.1.3" evidence="4"/>
<dbReference type="InterPro" id="IPR042099">
    <property type="entry name" value="ANL_N_sf"/>
</dbReference>
<sequence length="365" mass="38862">MSIATLAEAAATSFGDSTALVTATKRYSFRELWNTAESLAAGLYLHVLGRQPRMIVVSSEGEDMILPLLAAHRLGLDVMPINAATHAEVVPHVVPRDALLIHDGEKPDWHTGPAISASRVSELAQSSGTSLGRTRRRSRIILLSSGRTGSPRAHVTRPVGYGGVRQLASLHRRIGIERGDSVLACSPLHHGHGLQLLASCLFTGAQLVYAPHATAPERLDLMRNEGVTLASGIPSHFSDMADILESSGAEPPSLRRVVCSAEPLTEALVSRLTDIWGPVVLNAYAMTETGTVTVASPEQVAANPGTVGFPLSGVEIGIVGEPIHADAEGQIWVRGGNRTVITNDYGRVIDRQLYVDSPAVNRELT</sequence>
<evidence type="ECO:0000256" key="1">
    <source>
        <dbReference type="ARBA" id="ARBA00006432"/>
    </source>
</evidence>
<comment type="similarity">
    <text evidence="1">Belongs to the ATP-dependent AMP-binding enzyme family.</text>
</comment>
<dbReference type="PANTHER" id="PTHR43201">
    <property type="entry name" value="ACYL-COA SYNTHETASE"/>
    <property type="match status" value="1"/>
</dbReference>
<evidence type="ECO:0000259" key="3">
    <source>
        <dbReference type="Pfam" id="PF00501"/>
    </source>
</evidence>